<gene>
    <name evidence="4" type="ORF">H0H81_002131</name>
</gene>
<evidence type="ECO:0000313" key="5">
    <source>
        <dbReference type="Proteomes" id="UP000717328"/>
    </source>
</evidence>
<keyword evidence="1" id="KW-0175">Coiled coil</keyword>
<feature type="domain" description="DUF7168" evidence="3">
    <location>
        <begin position="112"/>
        <end position="233"/>
    </location>
</feature>
<dbReference type="AlphaFoldDB" id="A0A9P7GM09"/>
<reference evidence="4" key="1">
    <citation type="submission" date="2021-02" db="EMBL/GenBank/DDBJ databases">
        <authorList>
            <person name="Nieuwenhuis M."/>
            <person name="Van De Peppel L.J.J."/>
        </authorList>
    </citation>
    <scope>NUCLEOTIDE SEQUENCE</scope>
    <source>
        <strain evidence="4">D49</strain>
    </source>
</reference>
<dbReference type="Proteomes" id="UP000717328">
    <property type="component" value="Unassembled WGS sequence"/>
</dbReference>
<protein>
    <recommendedName>
        <fullName evidence="3">DUF7168 domain-containing protein</fullName>
    </recommendedName>
</protein>
<dbReference type="InterPro" id="IPR055592">
    <property type="entry name" value="DUF7168"/>
</dbReference>
<keyword evidence="5" id="KW-1185">Reference proteome</keyword>
<dbReference type="Pfam" id="PF23771">
    <property type="entry name" value="DUF7168"/>
    <property type="match status" value="1"/>
</dbReference>
<proteinExistence type="predicted"/>
<organism evidence="4 5">
    <name type="scientific">Sphagnurus paluster</name>
    <dbReference type="NCBI Taxonomy" id="117069"/>
    <lineage>
        <taxon>Eukaryota</taxon>
        <taxon>Fungi</taxon>
        <taxon>Dikarya</taxon>
        <taxon>Basidiomycota</taxon>
        <taxon>Agaricomycotina</taxon>
        <taxon>Agaricomycetes</taxon>
        <taxon>Agaricomycetidae</taxon>
        <taxon>Agaricales</taxon>
        <taxon>Tricholomatineae</taxon>
        <taxon>Lyophyllaceae</taxon>
        <taxon>Sphagnurus</taxon>
    </lineage>
</organism>
<feature type="region of interest" description="Disordered" evidence="2">
    <location>
        <begin position="346"/>
        <end position="368"/>
    </location>
</feature>
<reference evidence="4" key="2">
    <citation type="submission" date="2021-10" db="EMBL/GenBank/DDBJ databases">
        <title>Phylogenomics reveals ancestral predisposition of the termite-cultivated fungus Termitomyces towards a domesticated lifestyle.</title>
        <authorList>
            <person name="Auxier B."/>
            <person name="Grum-Grzhimaylo A."/>
            <person name="Cardenas M.E."/>
            <person name="Lodge J.D."/>
            <person name="Laessoe T."/>
            <person name="Pedersen O."/>
            <person name="Smith M.E."/>
            <person name="Kuyper T.W."/>
            <person name="Franco-Molano E.A."/>
            <person name="Baroni T.J."/>
            <person name="Aanen D.K."/>
        </authorList>
    </citation>
    <scope>NUCLEOTIDE SEQUENCE</scope>
    <source>
        <strain evidence="4">D49</strain>
    </source>
</reference>
<dbReference type="EMBL" id="JABCKI010000072">
    <property type="protein sequence ID" value="KAG5653139.1"/>
    <property type="molecule type" value="Genomic_DNA"/>
</dbReference>
<evidence type="ECO:0000256" key="2">
    <source>
        <dbReference type="SAM" id="MobiDB-lite"/>
    </source>
</evidence>
<evidence type="ECO:0000259" key="3">
    <source>
        <dbReference type="Pfam" id="PF23771"/>
    </source>
</evidence>
<accession>A0A9P7GM09</accession>
<evidence type="ECO:0000256" key="1">
    <source>
        <dbReference type="SAM" id="Coils"/>
    </source>
</evidence>
<name>A0A9P7GM09_9AGAR</name>
<evidence type="ECO:0000313" key="4">
    <source>
        <dbReference type="EMBL" id="KAG5653139.1"/>
    </source>
</evidence>
<feature type="coiled-coil region" evidence="1">
    <location>
        <begin position="207"/>
        <end position="239"/>
    </location>
</feature>
<comment type="caution">
    <text evidence="4">The sequence shown here is derived from an EMBL/GenBank/DDBJ whole genome shotgun (WGS) entry which is preliminary data.</text>
</comment>
<dbReference type="OrthoDB" id="3067443at2759"/>
<sequence>MPVLPVMWIWTKDLSTTLEDDYVDNTKGATRKKKVAKKIRKNADRRQKAPPQPTIRKAIKLATHPGEAEAKVAMRMATKLMQSQTLTQADLIANETEEERCMRAGHSCVTITSTGGQMVRNQRWYDIACGAACEAFDVQTYSEAYGDCEALEWVFYGLADDTVAAALSFEMLHNQIESWVIEKKEKGELKGLTASNSYRIGVCDRVLEEAQNENRRALLQAEADEKKRLQEEADAARAAEISRLSGGDIESVSLPEEKPLVSEKIEEVADVDAPKPHFPTVRETPKLGHIRRGTLGKRCCDISAVKLILPDLPNLHPLTTLSSSCTLPAPNNHILMLPQLDRRIWHPRADNGTSTPKRKRRNAHDLSQSGQDFGSGCGAIKGCEAWGHCAMTR</sequence>